<dbReference type="InterPro" id="IPR007246">
    <property type="entry name" value="Gaa1"/>
</dbReference>
<dbReference type="EnsemblMetazoa" id="PPAI001249-RA">
    <property type="protein sequence ID" value="PPAI001249-PA"/>
    <property type="gene ID" value="PPAI001249"/>
</dbReference>
<dbReference type="Pfam" id="PF04114">
    <property type="entry name" value="Gaa1"/>
    <property type="match status" value="1"/>
</dbReference>
<dbReference type="VEuPathDB" id="VectorBase:PPAI001249"/>
<organism evidence="1 2">
    <name type="scientific">Phlebotomus papatasi</name>
    <name type="common">Sandfly</name>
    <dbReference type="NCBI Taxonomy" id="29031"/>
    <lineage>
        <taxon>Eukaryota</taxon>
        <taxon>Metazoa</taxon>
        <taxon>Ecdysozoa</taxon>
        <taxon>Arthropoda</taxon>
        <taxon>Hexapoda</taxon>
        <taxon>Insecta</taxon>
        <taxon>Pterygota</taxon>
        <taxon>Neoptera</taxon>
        <taxon>Endopterygota</taxon>
        <taxon>Diptera</taxon>
        <taxon>Nematocera</taxon>
        <taxon>Psychodoidea</taxon>
        <taxon>Psychodidae</taxon>
        <taxon>Phlebotomus</taxon>
        <taxon>Phlebotomus</taxon>
    </lineage>
</organism>
<accession>A0A1B0D1M6</accession>
<proteinExistence type="predicted"/>
<dbReference type="VEuPathDB" id="VectorBase:PPAPM1_002614"/>
<dbReference type="GO" id="GO:0042765">
    <property type="term" value="C:GPI-anchor transamidase complex"/>
    <property type="evidence" value="ECO:0007669"/>
    <property type="project" value="InterPro"/>
</dbReference>
<dbReference type="EMBL" id="AJVK01022194">
    <property type="status" value="NOT_ANNOTATED_CDS"/>
    <property type="molecule type" value="Genomic_DNA"/>
</dbReference>
<protein>
    <submittedName>
        <fullName evidence="1">Uncharacterized protein</fullName>
    </submittedName>
</protein>
<keyword evidence="2" id="KW-1185">Reference proteome</keyword>
<dbReference type="Proteomes" id="UP000092462">
    <property type="component" value="Unassembled WGS sequence"/>
</dbReference>
<evidence type="ECO:0000313" key="2">
    <source>
        <dbReference type="Proteomes" id="UP000092462"/>
    </source>
</evidence>
<reference evidence="1" key="1">
    <citation type="submission" date="2022-08" db="UniProtKB">
        <authorList>
            <consortium name="EnsemblMetazoa"/>
        </authorList>
    </citation>
    <scope>IDENTIFICATION</scope>
    <source>
        <strain evidence="1">Israel</strain>
    </source>
</reference>
<sequence>MLNFSLALILAFVTVPILINVEVSHNGIIKFAQQLCGILLQPLIVAYLVVFALTWITFDELSLMSVCSKALSATMNALVYSAVDSVIYGNWMFNMISLVFFPIWILLWNFLAWRFSEREIDGKCKEF</sequence>
<dbReference type="AlphaFoldDB" id="A0A1B0D1M6"/>
<evidence type="ECO:0000313" key="1">
    <source>
        <dbReference type="EnsemblMetazoa" id="PPAI001249-PA"/>
    </source>
</evidence>
<name>A0A1B0D1M6_PHLPP</name>